<feature type="domain" description="Reverse transcriptase" evidence="1">
    <location>
        <begin position="31"/>
        <end position="162"/>
    </location>
</feature>
<sequence length="164" mass="18768">MNFLKEFHREGTVVSFLNKTFIALISKVTTPKTMKDFHHISLVGSLYKMLAKVLANLLKKVMNSIIGETQMAFVKNRQIVDSFVIVSEIIHKWKRDFFGGLLVKLDFEKAYDSVDQSFLDSISEEKGFGVTWRNWISCCISFPSLSVLVNGSSMKDFHIERGLH</sequence>
<dbReference type="InterPro" id="IPR052343">
    <property type="entry name" value="Retrotransposon-Effector_Assoc"/>
</dbReference>
<evidence type="ECO:0000313" key="2">
    <source>
        <dbReference type="EMBL" id="KAK2636625.1"/>
    </source>
</evidence>
<organism evidence="2 3">
    <name type="scientific">Dipteronia dyeriana</name>
    <dbReference type="NCBI Taxonomy" id="168575"/>
    <lineage>
        <taxon>Eukaryota</taxon>
        <taxon>Viridiplantae</taxon>
        <taxon>Streptophyta</taxon>
        <taxon>Embryophyta</taxon>
        <taxon>Tracheophyta</taxon>
        <taxon>Spermatophyta</taxon>
        <taxon>Magnoliopsida</taxon>
        <taxon>eudicotyledons</taxon>
        <taxon>Gunneridae</taxon>
        <taxon>Pentapetalae</taxon>
        <taxon>rosids</taxon>
        <taxon>malvids</taxon>
        <taxon>Sapindales</taxon>
        <taxon>Sapindaceae</taxon>
        <taxon>Hippocastanoideae</taxon>
        <taxon>Acereae</taxon>
        <taxon>Dipteronia</taxon>
    </lineage>
</organism>
<dbReference type="EMBL" id="JANJYI010000009">
    <property type="protein sequence ID" value="KAK2636625.1"/>
    <property type="molecule type" value="Genomic_DNA"/>
</dbReference>
<dbReference type="PANTHER" id="PTHR46890">
    <property type="entry name" value="NON-LTR RETROLELEMENT REVERSE TRANSCRIPTASE-LIKE PROTEIN-RELATED"/>
    <property type="match status" value="1"/>
</dbReference>
<dbReference type="Pfam" id="PF00078">
    <property type="entry name" value="RVT_1"/>
    <property type="match status" value="1"/>
</dbReference>
<dbReference type="PANTHER" id="PTHR46890:SF48">
    <property type="entry name" value="RNA-DIRECTED DNA POLYMERASE"/>
    <property type="match status" value="1"/>
</dbReference>
<gene>
    <name evidence="2" type="ORF">Ddye_031417</name>
</gene>
<accession>A0AAD9TJG0</accession>
<proteinExistence type="predicted"/>
<evidence type="ECO:0000259" key="1">
    <source>
        <dbReference type="Pfam" id="PF00078"/>
    </source>
</evidence>
<evidence type="ECO:0000313" key="3">
    <source>
        <dbReference type="Proteomes" id="UP001280121"/>
    </source>
</evidence>
<reference evidence="2" key="1">
    <citation type="journal article" date="2023" name="Plant J.">
        <title>Genome sequences and population genomics provide insights into the demographic history, inbreeding, and mutation load of two 'living fossil' tree species of Dipteronia.</title>
        <authorList>
            <person name="Feng Y."/>
            <person name="Comes H.P."/>
            <person name="Chen J."/>
            <person name="Zhu S."/>
            <person name="Lu R."/>
            <person name="Zhang X."/>
            <person name="Li P."/>
            <person name="Qiu J."/>
            <person name="Olsen K.M."/>
            <person name="Qiu Y."/>
        </authorList>
    </citation>
    <scope>NUCLEOTIDE SEQUENCE</scope>
    <source>
        <strain evidence="2">KIB01</strain>
    </source>
</reference>
<dbReference type="InterPro" id="IPR000477">
    <property type="entry name" value="RT_dom"/>
</dbReference>
<dbReference type="Proteomes" id="UP001280121">
    <property type="component" value="Unassembled WGS sequence"/>
</dbReference>
<name>A0AAD9TJG0_9ROSI</name>
<dbReference type="AlphaFoldDB" id="A0AAD9TJG0"/>
<protein>
    <recommendedName>
        <fullName evidence="1">Reverse transcriptase domain-containing protein</fullName>
    </recommendedName>
</protein>
<keyword evidence="3" id="KW-1185">Reference proteome</keyword>
<comment type="caution">
    <text evidence="2">The sequence shown here is derived from an EMBL/GenBank/DDBJ whole genome shotgun (WGS) entry which is preliminary data.</text>
</comment>